<feature type="chain" id="PRO_5031512031" description="LTD domain-containing protein" evidence="2">
    <location>
        <begin position="29"/>
        <end position="402"/>
    </location>
</feature>
<sequence>MHRLRKVIIGLSGAAGLLGATLPAPAVAAQVPTFNRIPVADGFDDQNPITLSGTAQAGDTVTLYEEAYIYGVGHSKAELAQHPANDYSKAETSPGVWPALTVKADSTGHWSIKRPLDSGHVMMVGTDDGYSNRRFAAVRVQPDLSVTATGDNAVSFTVTVNPGEPTLPVTVQRYTSGGWTRVASGTIGADPIQYTGSATGQPGGTPTYRAWVSDSAHPDWADPENFVIANYSANVKVSVPGTAGSAPAPTAANPVPNPTWTDPDTASTPSTPPPAPSTPAAGSVRFTKIQYNAPGRDTRTNTSIAGEYFRLTNKTSKTVTLTGWTVRDRAGNTYKFSTYGLGAGKSVTVRTGKGKNSTYTRYWGRTYHVWNNTGDSATLRTGGNKTIDSCTWSSAGKGHTSC</sequence>
<keyword evidence="5" id="KW-1185">Reference proteome</keyword>
<organism evidence="4 5">
    <name type="scientific">Actinoplanes octamycinicus</name>
    <dbReference type="NCBI Taxonomy" id="135948"/>
    <lineage>
        <taxon>Bacteria</taxon>
        <taxon>Bacillati</taxon>
        <taxon>Actinomycetota</taxon>
        <taxon>Actinomycetes</taxon>
        <taxon>Micromonosporales</taxon>
        <taxon>Micromonosporaceae</taxon>
        <taxon>Actinoplanes</taxon>
    </lineage>
</organism>
<protein>
    <recommendedName>
        <fullName evidence="3">LTD domain-containing protein</fullName>
    </recommendedName>
</protein>
<dbReference type="Pfam" id="PF00932">
    <property type="entry name" value="LTD"/>
    <property type="match status" value="1"/>
</dbReference>
<gene>
    <name evidence="4" type="ORF">BJY16_000767</name>
</gene>
<feature type="domain" description="LTD" evidence="3">
    <location>
        <begin position="272"/>
        <end position="394"/>
    </location>
</feature>
<dbReference type="RefSeq" id="WP_239177638.1">
    <property type="nucleotide sequence ID" value="NZ_BAABFG010000005.1"/>
</dbReference>
<keyword evidence="2" id="KW-0732">Signal</keyword>
<name>A0A7W7GS67_9ACTN</name>
<comment type="caution">
    <text evidence="4">The sequence shown here is derived from an EMBL/GenBank/DDBJ whole genome shotgun (WGS) entry which is preliminary data.</text>
</comment>
<proteinExistence type="predicted"/>
<dbReference type="InterPro" id="IPR001322">
    <property type="entry name" value="Lamin_tail_dom"/>
</dbReference>
<feature type="signal peptide" evidence="2">
    <location>
        <begin position="1"/>
        <end position="28"/>
    </location>
</feature>
<feature type="compositionally biased region" description="Low complexity" evidence="1">
    <location>
        <begin position="245"/>
        <end position="269"/>
    </location>
</feature>
<dbReference type="PROSITE" id="PS51841">
    <property type="entry name" value="LTD"/>
    <property type="match status" value="1"/>
</dbReference>
<dbReference type="Proteomes" id="UP000546162">
    <property type="component" value="Unassembled WGS sequence"/>
</dbReference>
<feature type="region of interest" description="Disordered" evidence="1">
    <location>
        <begin position="245"/>
        <end position="284"/>
    </location>
</feature>
<dbReference type="AlphaFoldDB" id="A0A7W7GS67"/>
<evidence type="ECO:0000256" key="1">
    <source>
        <dbReference type="SAM" id="MobiDB-lite"/>
    </source>
</evidence>
<dbReference type="Gene3D" id="2.60.40.1260">
    <property type="entry name" value="Lamin Tail domain"/>
    <property type="match status" value="1"/>
</dbReference>
<evidence type="ECO:0000256" key="2">
    <source>
        <dbReference type="SAM" id="SignalP"/>
    </source>
</evidence>
<reference evidence="4 5" key="1">
    <citation type="submission" date="2020-08" db="EMBL/GenBank/DDBJ databases">
        <title>Sequencing the genomes of 1000 actinobacteria strains.</title>
        <authorList>
            <person name="Klenk H.-P."/>
        </authorList>
    </citation>
    <scope>NUCLEOTIDE SEQUENCE [LARGE SCALE GENOMIC DNA]</scope>
    <source>
        <strain evidence="4 5">DSM 45809</strain>
    </source>
</reference>
<evidence type="ECO:0000259" key="3">
    <source>
        <dbReference type="PROSITE" id="PS51841"/>
    </source>
</evidence>
<dbReference type="EMBL" id="JACHNB010000001">
    <property type="protein sequence ID" value="MBB4737308.1"/>
    <property type="molecule type" value="Genomic_DNA"/>
</dbReference>
<evidence type="ECO:0000313" key="5">
    <source>
        <dbReference type="Proteomes" id="UP000546162"/>
    </source>
</evidence>
<evidence type="ECO:0000313" key="4">
    <source>
        <dbReference type="EMBL" id="MBB4737308.1"/>
    </source>
</evidence>
<dbReference type="SUPFAM" id="SSF74853">
    <property type="entry name" value="Lamin A/C globular tail domain"/>
    <property type="match status" value="1"/>
</dbReference>
<dbReference type="InterPro" id="IPR036415">
    <property type="entry name" value="Lamin_tail_dom_sf"/>
</dbReference>
<accession>A0A7W7GS67</accession>